<dbReference type="EMBL" id="CM000159">
    <property type="protein sequence ID" value="EDW93506.1"/>
    <property type="molecule type" value="Genomic_DNA"/>
</dbReference>
<dbReference type="GO" id="GO:0010468">
    <property type="term" value="P:regulation of gene expression"/>
    <property type="evidence" value="ECO:0007669"/>
    <property type="project" value="UniProtKB-ARBA"/>
</dbReference>
<feature type="region of interest" description="Disordered" evidence="2">
    <location>
        <begin position="60"/>
        <end position="95"/>
    </location>
</feature>
<dbReference type="Proteomes" id="UP000002282">
    <property type="component" value="Chromosome 3L"/>
</dbReference>
<dbReference type="SMART" id="SM00358">
    <property type="entry name" value="DSRM"/>
    <property type="match status" value="2"/>
</dbReference>
<dbReference type="PROSITE" id="PS50137">
    <property type="entry name" value="DS_RBD"/>
    <property type="match status" value="1"/>
</dbReference>
<dbReference type="eggNOG" id="ENOG502S3FH">
    <property type="taxonomic scope" value="Eukaryota"/>
</dbReference>
<dbReference type="OrthoDB" id="6363432at2759"/>
<dbReference type="InterPro" id="IPR014720">
    <property type="entry name" value="dsRBD_dom"/>
</dbReference>
<dbReference type="HOGENOM" id="CLU_039772_1_0_1"/>
<dbReference type="OMA" id="KYESEGS"/>
<gene>
    <name evidence="4" type="primary">Dyak\GE20559</name>
    <name evidence="4" type="synonym">dyak_GLEANR_4399</name>
    <name evidence="4" type="synonym">GE20559</name>
    <name evidence="4" type="ORF">Dyak_GE20559</name>
</gene>
<evidence type="ECO:0000259" key="3">
    <source>
        <dbReference type="PROSITE" id="PS50137"/>
    </source>
</evidence>
<dbReference type="SUPFAM" id="SSF54768">
    <property type="entry name" value="dsRNA-binding domain-like"/>
    <property type="match status" value="2"/>
</dbReference>
<reference evidence="4 5" key="1">
    <citation type="journal article" date="2007" name="Nature">
        <title>Evolution of genes and genomes on the Drosophila phylogeny.</title>
        <authorList>
            <consortium name="Drosophila 12 Genomes Consortium"/>
            <person name="Clark A.G."/>
            <person name="Eisen M.B."/>
            <person name="Smith D.R."/>
            <person name="Bergman C.M."/>
            <person name="Oliver B."/>
            <person name="Markow T.A."/>
            <person name="Kaufman T.C."/>
            <person name="Kellis M."/>
            <person name="Gelbart W."/>
            <person name="Iyer V.N."/>
            <person name="Pollard D.A."/>
            <person name="Sackton T.B."/>
            <person name="Larracuente A.M."/>
            <person name="Singh N.D."/>
            <person name="Abad J.P."/>
            <person name="Abt D.N."/>
            <person name="Adryan B."/>
            <person name="Aguade M."/>
            <person name="Akashi H."/>
            <person name="Anderson W.W."/>
            <person name="Aquadro C.F."/>
            <person name="Ardell D.H."/>
            <person name="Arguello R."/>
            <person name="Artieri C.G."/>
            <person name="Barbash D.A."/>
            <person name="Barker D."/>
            <person name="Barsanti P."/>
            <person name="Batterham P."/>
            <person name="Batzoglou S."/>
            <person name="Begun D."/>
            <person name="Bhutkar A."/>
            <person name="Blanco E."/>
            <person name="Bosak S.A."/>
            <person name="Bradley R.K."/>
            <person name="Brand A.D."/>
            <person name="Brent M.R."/>
            <person name="Brooks A.N."/>
            <person name="Brown R.H."/>
            <person name="Butlin R.K."/>
            <person name="Caggese C."/>
            <person name="Calvi B.R."/>
            <person name="Bernardo de Carvalho A."/>
            <person name="Caspi A."/>
            <person name="Castrezana S."/>
            <person name="Celniker S.E."/>
            <person name="Chang J.L."/>
            <person name="Chapple C."/>
            <person name="Chatterji S."/>
            <person name="Chinwalla A."/>
            <person name="Civetta A."/>
            <person name="Clifton S.W."/>
            <person name="Comeron J.M."/>
            <person name="Costello J.C."/>
            <person name="Coyne J.A."/>
            <person name="Daub J."/>
            <person name="David R.G."/>
            <person name="Delcher A.L."/>
            <person name="Delehaunty K."/>
            <person name="Do C.B."/>
            <person name="Ebling H."/>
            <person name="Edwards K."/>
            <person name="Eickbush T."/>
            <person name="Evans J.D."/>
            <person name="Filipski A."/>
            <person name="Findeiss S."/>
            <person name="Freyhult E."/>
            <person name="Fulton L."/>
            <person name="Fulton R."/>
            <person name="Garcia A.C."/>
            <person name="Gardiner A."/>
            <person name="Garfield D.A."/>
            <person name="Garvin B.E."/>
            <person name="Gibson G."/>
            <person name="Gilbert D."/>
            <person name="Gnerre S."/>
            <person name="Godfrey J."/>
            <person name="Good R."/>
            <person name="Gotea V."/>
            <person name="Gravely B."/>
            <person name="Greenberg A.J."/>
            <person name="Griffiths-Jones S."/>
            <person name="Gross S."/>
            <person name="Guigo R."/>
            <person name="Gustafson E.A."/>
            <person name="Haerty W."/>
            <person name="Hahn M.W."/>
            <person name="Halligan D.L."/>
            <person name="Halpern A.L."/>
            <person name="Halter G.M."/>
            <person name="Han M.V."/>
            <person name="Heger A."/>
            <person name="Hillier L."/>
            <person name="Hinrichs A.S."/>
            <person name="Holmes I."/>
            <person name="Hoskins R.A."/>
            <person name="Hubisz M.J."/>
            <person name="Hultmark D."/>
            <person name="Huntley M.A."/>
            <person name="Jaffe D.B."/>
            <person name="Jagadeeshan S."/>
            <person name="Jeck W.R."/>
            <person name="Johnson J."/>
            <person name="Jones C.D."/>
            <person name="Jordan W.C."/>
            <person name="Karpen G.H."/>
            <person name="Kataoka E."/>
            <person name="Keightley P.D."/>
            <person name="Kheradpour P."/>
            <person name="Kirkness E.F."/>
            <person name="Koerich L.B."/>
            <person name="Kristiansen K."/>
            <person name="Kudrna D."/>
            <person name="Kulathinal R.J."/>
            <person name="Kumar S."/>
            <person name="Kwok R."/>
            <person name="Lander E."/>
            <person name="Langley C.H."/>
            <person name="Lapoint R."/>
            <person name="Lazzaro B.P."/>
            <person name="Lee S.J."/>
            <person name="Levesque L."/>
            <person name="Li R."/>
            <person name="Lin C.F."/>
            <person name="Lin M.F."/>
            <person name="Lindblad-Toh K."/>
            <person name="Llopart A."/>
            <person name="Long M."/>
            <person name="Low L."/>
            <person name="Lozovsky E."/>
            <person name="Lu J."/>
            <person name="Luo M."/>
            <person name="Machado C.A."/>
            <person name="Makalowski W."/>
            <person name="Marzo M."/>
            <person name="Matsuda M."/>
            <person name="Matzkin L."/>
            <person name="McAllister B."/>
            <person name="McBride C.S."/>
            <person name="McKernan B."/>
            <person name="McKernan K."/>
            <person name="Mendez-Lago M."/>
            <person name="Minx P."/>
            <person name="Mollenhauer M.U."/>
            <person name="Montooth K."/>
            <person name="Mount S.M."/>
            <person name="Mu X."/>
            <person name="Myers E."/>
            <person name="Negre B."/>
            <person name="Newfeld S."/>
            <person name="Nielsen R."/>
            <person name="Noor M.A."/>
            <person name="O'Grady P."/>
            <person name="Pachter L."/>
            <person name="Papaceit M."/>
            <person name="Parisi M.J."/>
            <person name="Parisi M."/>
            <person name="Parts L."/>
            <person name="Pedersen J.S."/>
            <person name="Pesole G."/>
            <person name="Phillippy A.M."/>
            <person name="Ponting C.P."/>
            <person name="Pop M."/>
            <person name="Porcelli D."/>
            <person name="Powell J.R."/>
            <person name="Prohaska S."/>
            <person name="Pruitt K."/>
            <person name="Puig M."/>
            <person name="Quesneville H."/>
            <person name="Ram K.R."/>
            <person name="Rand D."/>
            <person name="Rasmussen M.D."/>
            <person name="Reed L.K."/>
            <person name="Reenan R."/>
            <person name="Reily A."/>
            <person name="Remington K.A."/>
            <person name="Rieger T.T."/>
            <person name="Ritchie M.G."/>
            <person name="Robin C."/>
            <person name="Rogers Y.H."/>
            <person name="Rohde C."/>
            <person name="Rozas J."/>
            <person name="Rubenfield M.J."/>
            <person name="Ruiz A."/>
            <person name="Russo S."/>
            <person name="Salzberg S.L."/>
            <person name="Sanchez-Gracia A."/>
            <person name="Saranga D.J."/>
            <person name="Sato H."/>
            <person name="Schaeffer S.W."/>
            <person name="Schatz M.C."/>
            <person name="Schlenke T."/>
            <person name="Schwartz R."/>
            <person name="Segarra C."/>
            <person name="Singh R.S."/>
            <person name="Sirot L."/>
            <person name="Sirota M."/>
            <person name="Sisneros N.B."/>
            <person name="Smith C.D."/>
            <person name="Smith T.F."/>
            <person name="Spieth J."/>
            <person name="Stage D.E."/>
            <person name="Stark A."/>
            <person name="Stephan W."/>
            <person name="Strausberg R.L."/>
            <person name="Strempel S."/>
            <person name="Sturgill D."/>
            <person name="Sutton G."/>
            <person name="Sutton G.G."/>
            <person name="Tao W."/>
            <person name="Teichmann S."/>
            <person name="Tobari Y.N."/>
            <person name="Tomimura Y."/>
            <person name="Tsolas J.M."/>
            <person name="Valente V.L."/>
            <person name="Venter E."/>
            <person name="Venter J.C."/>
            <person name="Vicario S."/>
            <person name="Vieira F.G."/>
            <person name="Vilella A.J."/>
            <person name="Villasante A."/>
            <person name="Walenz B."/>
            <person name="Wang J."/>
            <person name="Wasserman M."/>
            <person name="Watts T."/>
            <person name="Wilson D."/>
            <person name="Wilson R.K."/>
            <person name="Wing R.A."/>
            <person name="Wolfner M.F."/>
            <person name="Wong A."/>
            <person name="Wong G.K."/>
            <person name="Wu C.I."/>
            <person name="Wu G."/>
            <person name="Yamamoto D."/>
            <person name="Yang H.P."/>
            <person name="Yang S.P."/>
            <person name="Yorke J.A."/>
            <person name="Yoshida K."/>
            <person name="Zdobnov E."/>
            <person name="Zhang P."/>
            <person name="Zhang Y."/>
            <person name="Zimin A.V."/>
            <person name="Baldwin J."/>
            <person name="Abdouelleil A."/>
            <person name="Abdulkadir J."/>
            <person name="Abebe A."/>
            <person name="Abera B."/>
            <person name="Abreu J."/>
            <person name="Acer S.C."/>
            <person name="Aftuck L."/>
            <person name="Alexander A."/>
            <person name="An P."/>
            <person name="Anderson E."/>
            <person name="Anderson S."/>
            <person name="Arachi H."/>
            <person name="Azer M."/>
            <person name="Bachantsang P."/>
            <person name="Barry A."/>
            <person name="Bayul T."/>
            <person name="Berlin A."/>
            <person name="Bessette D."/>
            <person name="Bloom T."/>
            <person name="Blye J."/>
            <person name="Boguslavskiy L."/>
            <person name="Bonnet C."/>
            <person name="Boukhgalter B."/>
            <person name="Bourzgui I."/>
            <person name="Brown A."/>
            <person name="Cahill P."/>
            <person name="Channer S."/>
            <person name="Cheshatsang Y."/>
            <person name="Chuda L."/>
            <person name="Citroen M."/>
            <person name="Collymore A."/>
            <person name="Cooke P."/>
            <person name="Costello M."/>
            <person name="D'Aco K."/>
            <person name="Daza R."/>
            <person name="De Haan G."/>
            <person name="DeGray S."/>
            <person name="DeMaso C."/>
            <person name="Dhargay N."/>
            <person name="Dooley K."/>
            <person name="Dooley E."/>
            <person name="Doricent M."/>
            <person name="Dorje P."/>
            <person name="Dorjee K."/>
            <person name="Dupes A."/>
            <person name="Elong R."/>
            <person name="Falk J."/>
            <person name="Farina A."/>
            <person name="Faro S."/>
            <person name="Ferguson D."/>
            <person name="Fisher S."/>
            <person name="Foley C.D."/>
            <person name="Franke A."/>
            <person name="Friedrich D."/>
            <person name="Gadbois L."/>
            <person name="Gearin G."/>
            <person name="Gearin C.R."/>
            <person name="Giannoukos G."/>
            <person name="Goode T."/>
            <person name="Graham J."/>
            <person name="Grandbois E."/>
            <person name="Grewal S."/>
            <person name="Gyaltsen K."/>
            <person name="Hafez N."/>
            <person name="Hagos B."/>
            <person name="Hall J."/>
            <person name="Henson C."/>
            <person name="Hollinger A."/>
            <person name="Honan T."/>
            <person name="Huard M.D."/>
            <person name="Hughes L."/>
            <person name="Hurhula B."/>
            <person name="Husby M.E."/>
            <person name="Kamat A."/>
            <person name="Kanga B."/>
            <person name="Kashin S."/>
            <person name="Khazanovich D."/>
            <person name="Kisner P."/>
            <person name="Lance K."/>
            <person name="Lara M."/>
            <person name="Lee W."/>
            <person name="Lennon N."/>
            <person name="Letendre F."/>
            <person name="LeVine R."/>
            <person name="Lipovsky A."/>
            <person name="Liu X."/>
            <person name="Liu J."/>
            <person name="Liu S."/>
            <person name="Lokyitsang T."/>
            <person name="Lokyitsang Y."/>
            <person name="Lubonja R."/>
            <person name="Lui A."/>
            <person name="MacDonald P."/>
            <person name="Magnisalis V."/>
            <person name="Maru K."/>
            <person name="Matthews C."/>
            <person name="McCusker W."/>
            <person name="McDonough S."/>
            <person name="Mehta T."/>
            <person name="Meldrim J."/>
            <person name="Meneus L."/>
            <person name="Mihai O."/>
            <person name="Mihalev A."/>
            <person name="Mihova T."/>
            <person name="Mittelman R."/>
            <person name="Mlenga V."/>
            <person name="Montmayeur A."/>
            <person name="Mulrain L."/>
            <person name="Navidi A."/>
            <person name="Naylor J."/>
            <person name="Negash T."/>
            <person name="Nguyen T."/>
            <person name="Nguyen N."/>
            <person name="Nicol R."/>
            <person name="Norbu C."/>
            <person name="Norbu N."/>
            <person name="Novod N."/>
            <person name="O'Neill B."/>
            <person name="Osman S."/>
            <person name="Markiewicz E."/>
            <person name="Oyono O.L."/>
            <person name="Patti C."/>
            <person name="Phunkhang P."/>
            <person name="Pierre F."/>
            <person name="Priest M."/>
            <person name="Raghuraman S."/>
            <person name="Rege F."/>
            <person name="Reyes R."/>
            <person name="Rise C."/>
            <person name="Rogov P."/>
            <person name="Ross K."/>
            <person name="Ryan E."/>
            <person name="Settipalli S."/>
            <person name="Shea T."/>
            <person name="Sherpa N."/>
            <person name="Shi L."/>
            <person name="Shih D."/>
            <person name="Sparrow T."/>
            <person name="Spaulding J."/>
            <person name="Stalker J."/>
            <person name="Stange-Thomann N."/>
            <person name="Stavropoulos S."/>
            <person name="Stone C."/>
            <person name="Strader C."/>
            <person name="Tesfaye S."/>
            <person name="Thomson T."/>
            <person name="Thoulutsang Y."/>
            <person name="Thoulutsang D."/>
            <person name="Topham K."/>
            <person name="Topping I."/>
            <person name="Tsamla T."/>
            <person name="Vassiliev H."/>
            <person name="Vo A."/>
            <person name="Wangchuk T."/>
            <person name="Wangdi T."/>
            <person name="Weiand M."/>
            <person name="Wilkinson J."/>
            <person name="Wilson A."/>
            <person name="Yadav S."/>
            <person name="Young G."/>
            <person name="Yu Q."/>
            <person name="Zembek L."/>
            <person name="Zhong D."/>
            <person name="Zimmer A."/>
            <person name="Zwirko Z."/>
            <person name="Jaffe D.B."/>
            <person name="Alvarez P."/>
            <person name="Brockman W."/>
            <person name="Butler J."/>
            <person name="Chin C."/>
            <person name="Gnerre S."/>
            <person name="Grabherr M."/>
            <person name="Kleber M."/>
            <person name="Mauceli E."/>
            <person name="MacCallum I."/>
        </authorList>
    </citation>
    <scope>NUCLEOTIDE SEQUENCE [LARGE SCALE GENOMIC DNA]</scope>
    <source>
        <strain evidence="5">Tai18E2 / Tucson 14021-0261.01</strain>
    </source>
</reference>
<feature type="domain" description="DRBM" evidence="3">
    <location>
        <begin position="349"/>
        <end position="398"/>
    </location>
</feature>
<keyword evidence="1" id="KW-0694">RNA-binding</keyword>
<evidence type="ECO:0000256" key="2">
    <source>
        <dbReference type="SAM" id="MobiDB-lite"/>
    </source>
</evidence>
<evidence type="ECO:0000256" key="1">
    <source>
        <dbReference type="PROSITE-ProRule" id="PRU00266"/>
    </source>
</evidence>
<sequence>MESLTASNKPLVQQSVVKVEGEEAKDAMITNPSAKEDAPLVQQNVVEVEGEEAKDALITNPSAKEDAPAVVVPLSDDSNKTSAMDENNNSPEEQTMKDLIVLETASSEPIDNAVSSSDISTEPEAASDTSVVALDVQVKVGEEDSYLKITDEDSQLDSSENVSMKTSNRKKKRSKNNISKRHRFESQLLKVLIPKDALMILNELKGVKIDMMNPKRDHQGQIVAHIVVNSIEYFATGSSVNSARIAAGEKALQDIFMAKMKAQLAKPEGKSGSDADDLLVKLPSYAIHKLLEQWKGEDIDVAALYNEMQTRLQLAIEPKTLLSAKELPKSWKHLHPCVVLNRMRPKCVYNFLGSTGEAPNQTFSMGISVDDCEFEANGKSKKSARAKLAALVCNNLFGTDFSEP</sequence>
<dbReference type="Gene3D" id="3.30.160.20">
    <property type="match status" value="2"/>
</dbReference>
<feature type="compositionally biased region" description="Basic residues" evidence="2">
    <location>
        <begin position="167"/>
        <end position="179"/>
    </location>
</feature>
<evidence type="ECO:0000313" key="4">
    <source>
        <dbReference type="EMBL" id="EDW93506.1"/>
    </source>
</evidence>
<name>B4PIT6_DROYA</name>
<dbReference type="GO" id="GO:0003723">
    <property type="term" value="F:RNA binding"/>
    <property type="evidence" value="ECO:0007669"/>
    <property type="project" value="UniProtKB-UniRule"/>
</dbReference>
<feature type="compositionally biased region" description="Polar residues" evidence="2">
    <location>
        <begin position="80"/>
        <end position="93"/>
    </location>
</feature>
<reference evidence="4 5" key="2">
    <citation type="journal article" date="2007" name="PLoS Biol.">
        <title>Principles of genome evolution in the Drosophila melanogaster species group.</title>
        <authorList>
            <person name="Ranz J.M."/>
            <person name="Maurin D."/>
            <person name="Chan Y.S."/>
            <person name="von Grotthuss M."/>
            <person name="Hillier L.W."/>
            <person name="Roote J."/>
            <person name="Ashburner M."/>
            <person name="Bergman C.M."/>
        </authorList>
    </citation>
    <scope>NUCLEOTIDE SEQUENCE [LARGE SCALE GENOMIC DNA]</scope>
    <source>
        <strain evidence="5">Tai18E2 / Tucson 14021-0261.01</strain>
    </source>
</reference>
<keyword evidence="5" id="KW-1185">Reference proteome</keyword>
<proteinExistence type="predicted"/>
<evidence type="ECO:0000313" key="5">
    <source>
        <dbReference type="Proteomes" id="UP000002282"/>
    </source>
</evidence>
<accession>B4PIT6</accession>
<dbReference type="AlphaFoldDB" id="B4PIT6"/>
<organism evidence="4 5">
    <name type="scientific">Drosophila yakuba</name>
    <name type="common">Fruit fly</name>
    <dbReference type="NCBI Taxonomy" id="7245"/>
    <lineage>
        <taxon>Eukaryota</taxon>
        <taxon>Metazoa</taxon>
        <taxon>Ecdysozoa</taxon>
        <taxon>Arthropoda</taxon>
        <taxon>Hexapoda</taxon>
        <taxon>Insecta</taxon>
        <taxon>Pterygota</taxon>
        <taxon>Neoptera</taxon>
        <taxon>Endopterygota</taxon>
        <taxon>Diptera</taxon>
        <taxon>Brachycera</taxon>
        <taxon>Muscomorpha</taxon>
        <taxon>Ephydroidea</taxon>
        <taxon>Drosophilidae</taxon>
        <taxon>Drosophila</taxon>
        <taxon>Sophophora</taxon>
    </lineage>
</organism>
<protein>
    <submittedName>
        <fullName evidence="4">Uncharacterized protein, isoform A</fullName>
    </submittedName>
</protein>
<dbReference type="PhylomeDB" id="B4PIT6"/>
<feature type="region of interest" description="Disordered" evidence="2">
    <location>
        <begin position="150"/>
        <end position="179"/>
    </location>
</feature>